<sequence>MWEHGELHPRHRTLRRQGSRSASNSRARLHPLSRAPIAEAHSGSSGALQQDPTRGPEVRYVGRVPEALHSGILSVFHIRRAYRGSGVVQLCPPGRPLFPRRPQAFRVSVADRFSHGSGARWHQESSDARQGVRLGHHEDPAASPGSPQHGA</sequence>
<feature type="compositionally biased region" description="Polar residues" evidence="1">
    <location>
        <begin position="42"/>
        <end position="52"/>
    </location>
</feature>
<name>A0AAV7NS51_PLEWA</name>
<accession>A0AAV7NS51</accession>
<organism evidence="2 3">
    <name type="scientific">Pleurodeles waltl</name>
    <name type="common">Iberian ribbed newt</name>
    <dbReference type="NCBI Taxonomy" id="8319"/>
    <lineage>
        <taxon>Eukaryota</taxon>
        <taxon>Metazoa</taxon>
        <taxon>Chordata</taxon>
        <taxon>Craniata</taxon>
        <taxon>Vertebrata</taxon>
        <taxon>Euteleostomi</taxon>
        <taxon>Amphibia</taxon>
        <taxon>Batrachia</taxon>
        <taxon>Caudata</taxon>
        <taxon>Salamandroidea</taxon>
        <taxon>Salamandridae</taxon>
        <taxon>Pleurodelinae</taxon>
        <taxon>Pleurodeles</taxon>
    </lineage>
</organism>
<gene>
    <name evidence="2" type="ORF">NDU88_006541</name>
</gene>
<protein>
    <submittedName>
        <fullName evidence="2">Uncharacterized protein</fullName>
    </submittedName>
</protein>
<evidence type="ECO:0000256" key="1">
    <source>
        <dbReference type="SAM" id="MobiDB-lite"/>
    </source>
</evidence>
<dbReference type="AlphaFoldDB" id="A0AAV7NS51"/>
<dbReference type="Proteomes" id="UP001066276">
    <property type="component" value="Chromosome 8"/>
</dbReference>
<keyword evidence="3" id="KW-1185">Reference proteome</keyword>
<reference evidence="2" key="1">
    <citation type="journal article" date="2022" name="bioRxiv">
        <title>Sequencing and chromosome-scale assembly of the giantPleurodeles waltlgenome.</title>
        <authorList>
            <person name="Brown T."/>
            <person name="Elewa A."/>
            <person name="Iarovenko S."/>
            <person name="Subramanian E."/>
            <person name="Araus A.J."/>
            <person name="Petzold A."/>
            <person name="Susuki M."/>
            <person name="Suzuki K.-i.T."/>
            <person name="Hayashi T."/>
            <person name="Toyoda A."/>
            <person name="Oliveira C."/>
            <person name="Osipova E."/>
            <person name="Leigh N.D."/>
            <person name="Simon A."/>
            <person name="Yun M.H."/>
        </authorList>
    </citation>
    <scope>NUCLEOTIDE SEQUENCE</scope>
    <source>
        <strain evidence="2">20211129_DDA</strain>
        <tissue evidence="2">Liver</tissue>
    </source>
</reference>
<proteinExistence type="predicted"/>
<dbReference type="EMBL" id="JANPWB010000012">
    <property type="protein sequence ID" value="KAJ1118349.1"/>
    <property type="molecule type" value="Genomic_DNA"/>
</dbReference>
<evidence type="ECO:0000313" key="2">
    <source>
        <dbReference type="EMBL" id="KAJ1118349.1"/>
    </source>
</evidence>
<evidence type="ECO:0000313" key="3">
    <source>
        <dbReference type="Proteomes" id="UP001066276"/>
    </source>
</evidence>
<feature type="region of interest" description="Disordered" evidence="1">
    <location>
        <begin position="115"/>
        <end position="151"/>
    </location>
</feature>
<comment type="caution">
    <text evidence="2">The sequence shown here is derived from an EMBL/GenBank/DDBJ whole genome shotgun (WGS) entry which is preliminary data.</text>
</comment>
<feature type="region of interest" description="Disordered" evidence="1">
    <location>
        <begin position="1"/>
        <end position="59"/>
    </location>
</feature>
<feature type="compositionally biased region" description="Basic residues" evidence="1">
    <location>
        <begin position="9"/>
        <end position="18"/>
    </location>
</feature>